<gene>
    <name evidence="3" type="ORF">Vbra_22001</name>
</gene>
<dbReference type="VEuPathDB" id="CryptoDB:Vbra_22001"/>
<keyword evidence="4" id="KW-1185">Reference proteome</keyword>
<organism evidence="3 4">
    <name type="scientific">Vitrella brassicaformis (strain CCMP3155)</name>
    <dbReference type="NCBI Taxonomy" id="1169540"/>
    <lineage>
        <taxon>Eukaryota</taxon>
        <taxon>Sar</taxon>
        <taxon>Alveolata</taxon>
        <taxon>Colpodellida</taxon>
        <taxon>Vitrellaceae</taxon>
        <taxon>Vitrella</taxon>
    </lineage>
</organism>
<evidence type="ECO:0000313" key="4">
    <source>
        <dbReference type="Proteomes" id="UP000041254"/>
    </source>
</evidence>
<feature type="compositionally biased region" description="Polar residues" evidence="1">
    <location>
        <begin position="273"/>
        <end position="282"/>
    </location>
</feature>
<evidence type="ECO:0000256" key="1">
    <source>
        <dbReference type="SAM" id="MobiDB-lite"/>
    </source>
</evidence>
<feature type="compositionally biased region" description="Gly residues" evidence="1">
    <location>
        <begin position="318"/>
        <end position="346"/>
    </location>
</feature>
<feature type="compositionally biased region" description="Low complexity" evidence="1">
    <location>
        <begin position="222"/>
        <end position="235"/>
    </location>
</feature>
<dbReference type="AlphaFoldDB" id="A0A0G4G5Z1"/>
<dbReference type="Proteomes" id="UP000041254">
    <property type="component" value="Unassembled WGS sequence"/>
</dbReference>
<dbReference type="OrthoDB" id="49605at2759"/>
<dbReference type="OMA" id="EKGWFDW"/>
<evidence type="ECO:0000313" key="3">
    <source>
        <dbReference type="EMBL" id="CEM23950.1"/>
    </source>
</evidence>
<dbReference type="Gene3D" id="1.20.58.2190">
    <property type="match status" value="1"/>
</dbReference>
<dbReference type="SUPFAM" id="SSF143503">
    <property type="entry name" value="PUG domain-like"/>
    <property type="match status" value="1"/>
</dbReference>
<dbReference type="InterPro" id="IPR036339">
    <property type="entry name" value="PUB-like_dom_sf"/>
</dbReference>
<dbReference type="SMART" id="SM00580">
    <property type="entry name" value="PUG"/>
    <property type="match status" value="1"/>
</dbReference>
<dbReference type="STRING" id="1169540.A0A0G4G5Z1"/>
<accession>A0A0G4G5Z1</accession>
<dbReference type="EMBL" id="CDMY01000573">
    <property type="protein sequence ID" value="CEM23950.1"/>
    <property type="molecule type" value="Genomic_DNA"/>
</dbReference>
<dbReference type="CDD" id="cd09212">
    <property type="entry name" value="PUB"/>
    <property type="match status" value="1"/>
</dbReference>
<feature type="domain" description="PUB" evidence="2">
    <location>
        <begin position="52"/>
        <end position="121"/>
    </location>
</feature>
<dbReference type="Pfam" id="PF09409">
    <property type="entry name" value="PUB"/>
    <property type="match status" value="1"/>
</dbReference>
<proteinExistence type="predicted"/>
<feature type="region of interest" description="Disordered" evidence="1">
    <location>
        <begin position="192"/>
        <end position="248"/>
    </location>
</feature>
<feature type="region of interest" description="Disordered" evidence="1">
    <location>
        <begin position="268"/>
        <end position="363"/>
    </location>
</feature>
<protein>
    <recommendedName>
        <fullName evidence="2">PUB domain-containing protein</fullName>
    </recommendedName>
</protein>
<feature type="compositionally biased region" description="Low complexity" evidence="1">
    <location>
        <begin position="288"/>
        <end position="301"/>
    </location>
</feature>
<evidence type="ECO:0000259" key="2">
    <source>
        <dbReference type="Pfam" id="PF09409"/>
    </source>
</evidence>
<dbReference type="InParanoid" id="A0A0G4G5Z1"/>
<name>A0A0G4G5Z1_VITBC</name>
<feature type="region of interest" description="Disordered" evidence="1">
    <location>
        <begin position="1"/>
        <end position="26"/>
    </location>
</feature>
<sequence>MAERISHLEDDPLGETKGKGSEGRRECRGQSAMEELTETIAHLELPDAVKAEAYALLLKLLRNIVSNPSEAKYRTIKRTNATIKAKLFLDGAPEGILFEDVIRHCGFNEVGETFVYPMSAAASALEPFCDTFEGILVSLNHEPQQQSQQQPQVSVERPKFQNIVPAQKTLRAQAELKSHNEQMAQIRAEKRKQFEGPASPGSMSPKASGTLAPPPDNVGPRSESSNSISGKSDSSAPSKGGKTAFDFKKRIDTAEAIKKSNDELSALRAQQRARFSNFQNDPNRYDAPQYQQPPSSIPPQSGNASGSSGISKFFNTLFGGGSSSSGGGGGGGGGSGKKPGPGGGAGAVKTIQDLPKPPPPRGG</sequence>
<reference evidence="3 4" key="1">
    <citation type="submission" date="2014-11" db="EMBL/GenBank/DDBJ databases">
        <authorList>
            <person name="Zhu J."/>
            <person name="Qi W."/>
            <person name="Song R."/>
        </authorList>
    </citation>
    <scope>NUCLEOTIDE SEQUENCE [LARGE SCALE GENOMIC DNA]</scope>
</reference>
<feature type="compositionally biased region" description="Polar residues" evidence="1">
    <location>
        <begin position="302"/>
        <end position="314"/>
    </location>
</feature>
<dbReference type="InterPro" id="IPR018997">
    <property type="entry name" value="PUB_domain"/>
</dbReference>